<evidence type="ECO:0000256" key="5">
    <source>
        <dbReference type="SAM" id="Phobius"/>
    </source>
</evidence>
<dbReference type="InterPro" id="IPR052921">
    <property type="entry name" value="GPCR1_Superfamily_Member"/>
</dbReference>
<evidence type="ECO:0000256" key="1">
    <source>
        <dbReference type="ARBA" id="ARBA00004370"/>
    </source>
</evidence>
<feature type="transmembrane region" description="Helical" evidence="5">
    <location>
        <begin position="126"/>
        <end position="150"/>
    </location>
</feature>
<protein>
    <recommendedName>
        <fullName evidence="6">G-protein coupled receptors family 1 profile domain-containing protein</fullName>
    </recommendedName>
</protein>
<evidence type="ECO:0000256" key="3">
    <source>
        <dbReference type="ARBA" id="ARBA00022989"/>
    </source>
</evidence>
<dbReference type="FunFam" id="1.20.1070.10:FF:000096">
    <property type="entry name" value="Odorant receptor 131-2"/>
    <property type="match status" value="1"/>
</dbReference>
<dbReference type="Ensembl" id="ENSDCDT00010071360.1">
    <property type="protein sequence ID" value="ENSDCDP00010060611.1"/>
    <property type="gene ID" value="ENSDCDG00010033630.1"/>
</dbReference>
<dbReference type="PROSITE" id="PS50262">
    <property type="entry name" value="G_PROTEIN_RECEP_F1_2"/>
    <property type="match status" value="1"/>
</dbReference>
<feature type="transmembrane region" description="Helical" evidence="5">
    <location>
        <begin position="59"/>
        <end position="81"/>
    </location>
</feature>
<comment type="subcellular location">
    <subcellularLocation>
        <location evidence="1">Membrane</location>
    </subcellularLocation>
</comment>
<feature type="transmembrane region" description="Helical" evidence="5">
    <location>
        <begin position="253"/>
        <end position="273"/>
    </location>
</feature>
<dbReference type="PANTHER" id="PTHR26451:SF998">
    <property type="entry name" value="ODORANT RECEPTOR-RELATED"/>
    <property type="match status" value="1"/>
</dbReference>
<name>A0AAY4ETP3_9TELE</name>
<dbReference type="GO" id="GO:0004930">
    <property type="term" value="F:G protein-coupled receptor activity"/>
    <property type="evidence" value="ECO:0007669"/>
    <property type="project" value="InterPro"/>
</dbReference>
<feature type="transmembrane region" description="Helical" evidence="5">
    <location>
        <begin position="217"/>
        <end position="241"/>
    </location>
</feature>
<dbReference type="Proteomes" id="UP000694580">
    <property type="component" value="Chromosome 12"/>
</dbReference>
<evidence type="ECO:0000256" key="2">
    <source>
        <dbReference type="ARBA" id="ARBA00022692"/>
    </source>
</evidence>
<dbReference type="GO" id="GO:0004984">
    <property type="term" value="F:olfactory receptor activity"/>
    <property type="evidence" value="ECO:0007669"/>
    <property type="project" value="TreeGrafter"/>
</dbReference>
<dbReference type="PANTHER" id="PTHR26451">
    <property type="entry name" value="G_PROTEIN_RECEP_F1_2 DOMAIN-CONTAINING PROTEIN"/>
    <property type="match status" value="1"/>
</dbReference>
<evidence type="ECO:0000256" key="4">
    <source>
        <dbReference type="ARBA" id="ARBA00023136"/>
    </source>
</evidence>
<organism evidence="7 8">
    <name type="scientific">Denticeps clupeoides</name>
    <name type="common">denticle herring</name>
    <dbReference type="NCBI Taxonomy" id="299321"/>
    <lineage>
        <taxon>Eukaryota</taxon>
        <taxon>Metazoa</taxon>
        <taxon>Chordata</taxon>
        <taxon>Craniata</taxon>
        <taxon>Vertebrata</taxon>
        <taxon>Euteleostomi</taxon>
        <taxon>Actinopterygii</taxon>
        <taxon>Neopterygii</taxon>
        <taxon>Teleostei</taxon>
        <taxon>Clupei</taxon>
        <taxon>Clupeiformes</taxon>
        <taxon>Denticipitoidei</taxon>
        <taxon>Denticipitidae</taxon>
        <taxon>Denticeps</taxon>
    </lineage>
</organism>
<keyword evidence="4 5" id="KW-0472">Membrane</keyword>
<reference evidence="7 8" key="1">
    <citation type="submission" date="2020-06" db="EMBL/GenBank/DDBJ databases">
        <authorList>
            <consortium name="Wellcome Sanger Institute Data Sharing"/>
        </authorList>
    </citation>
    <scope>NUCLEOTIDE SEQUENCE [LARGE SCALE GENOMIC DNA]</scope>
</reference>
<evidence type="ECO:0000259" key="6">
    <source>
        <dbReference type="PROSITE" id="PS50262"/>
    </source>
</evidence>
<keyword evidence="3 5" id="KW-1133">Transmembrane helix</keyword>
<dbReference type="GO" id="GO:0005549">
    <property type="term" value="F:odorant binding"/>
    <property type="evidence" value="ECO:0007669"/>
    <property type="project" value="TreeGrafter"/>
</dbReference>
<dbReference type="InterPro" id="IPR017452">
    <property type="entry name" value="GPCR_Rhodpsn_7TM"/>
</dbReference>
<evidence type="ECO:0000313" key="8">
    <source>
        <dbReference type="Proteomes" id="UP000694580"/>
    </source>
</evidence>
<dbReference type="GO" id="GO:0016020">
    <property type="term" value="C:membrane"/>
    <property type="evidence" value="ECO:0007669"/>
    <property type="project" value="UniProtKB-SubCell"/>
</dbReference>
<feature type="transmembrane region" description="Helical" evidence="5">
    <location>
        <begin position="26"/>
        <end position="47"/>
    </location>
</feature>
<reference evidence="7" key="2">
    <citation type="submission" date="2025-08" db="UniProtKB">
        <authorList>
            <consortium name="Ensembl"/>
        </authorList>
    </citation>
    <scope>IDENTIFICATION</scope>
</reference>
<dbReference type="CDD" id="cd00637">
    <property type="entry name" value="7tm_classA_rhodopsin-like"/>
    <property type="match status" value="1"/>
</dbReference>
<proteinExistence type="predicted"/>
<keyword evidence="8" id="KW-1185">Reference proteome</keyword>
<dbReference type="Gene3D" id="1.20.1070.10">
    <property type="entry name" value="Rhodopsin 7-helix transmembrane proteins"/>
    <property type="match status" value="1"/>
</dbReference>
<dbReference type="AlphaFoldDB" id="A0AAY4ETP3"/>
<dbReference type="InterPro" id="IPR000276">
    <property type="entry name" value="GPCR_Rhodpsn"/>
</dbReference>
<dbReference type="SUPFAM" id="SSF81321">
    <property type="entry name" value="Family A G protein-coupled receptor-like"/>
    <property type="match status" value="1"/>
</dbReference>
<dbReference type="GeneTree" id="ENSGT00940000161337"/>
<evidence type="ECO:0000313" key="7">
    <source>
        <dbReference type="Ensembl" id="ENSDCDP00010060611.1"/>
    </source>
</evidence>
<sequence>MDSASMNSTILQSNRDNFQEALIKNLIIVFLGIIINSINSIIVLTFFKHGNFYNDPRYILYVHLVFNDMLMICSSVGLYVLTYAFPYINFSVCCTLIVLASSPHMNTPLNLAGMAIERYIAICKPLHHAQICTVNRTYVLIGIIWVLGFIPGLTDLLIVVATQPLSFFTSVIFYYRVASHVHVSCLGNSDLYYFRVFYTARAATTEASSAKKAQNTIFLHGVQLLLCMLSYLFPVLDFLLVPLFPVHRTKITFFIYLITDIIPRLLSPLIYSLRDQKFVKHMSQIFSCRLTIVQVKATNIKLNI</sequence>
<reference evidence="7" key="3">
    <citation type="submission" date="2025-09" db="UniProtKB">
        <authorList>
            <consortium name="Ensembl"/>
        </authorList>
    </citation>
    <scope>IDENTIFICATION</scope>
</reference>
<keyword evidence="2 5" id="KW-0812">Transmembrane</keyword>
<accession>A0AAY4ETP3</accession>
<feature type="domain" description="G-protein coupled receptors family 1 profile" evidence="6">
    <location>
        <begin position="38"/>
        <end position="271"/>
    </location>
</feature>
<dbReference type="Pfam" id="PF00001">
    <property type="entry name" value="7tm_1"/>
    <property type="match status" value="1"/>
</dbReference>